<feature type="domain" description="Protein kinase" evidence="8">
    <location>
        <begin position="21"/>
        <end position="277"/>
    </location>
</feature>
<evidence type="ECO:0000256" key="7">
    <source>
        <dbReference type="SAM" id="Phobius"/>
    </source>
</evidence>
<keyword evidence="7" id="KW-0472">Membrane</keyword>
<dbReference type="Proteomes" id="UP000295345">
    <property type="component" value="Unassembled WGS sequence"/>
</dbReference>
<dbReference type="PROSITE" id="PS50011">
    <property type="entry name" value="PROTEIN_KINASE_DOM"/>
    <property type="match status" value="1"/>
</dbReference>
<keyword evidence="1" id="KW-0808">Transferase</keyword>
<keyword evidence="3 9" id="KW-0418">Kinase</keyword>
<dbReference type="PROSITE" id="PS00108">
    <property type="entry name" value="PROTEIN_KINASE_ST"/>
    <property type="match status" value="1"/>
</dbReference>
<dbReference type="Pfam" id="PF00069">
    <property type="entry name" value="Pkinase"/>
    <property type="match status" value="1"/>
</dbReference>
<dbReference type="CDD" id="cd14014">
    <property type="entry name" value="STKc_PknB_like"/>
    <property type="match status" value="1"/>
</dbReference>
<gene>
    <name evidence="9" type="ORF">E1283_02095</name>
</gene>
<feature type="binding site" evidence="5">
    <location>
        <position position="49"/>
    </location>
    <ligand>
        <name>ATP</name>
        <dbReference type="ChEBI" id="CHEBI:30616"/>
    </ligand>
</feature>
<dbReference type="InterPro" id="IPR017441">
    <property type="entry name" value="Protein_kinase_ATP_BS"/>
</dbReference>
<dbReference type="SUPFAM" id="SSF56112">
    <property type="entry name" value="Protein kinase-like (PK-like)"/>
    <property type="match status" value="1"/>
</dbReference>
<protein>
    <submittedName>
        <fullName evidence="9">Serine/threonine protein kinase</fullName>
    </submittedName>
</protein>
<keyword evidence="7" id="KW-0812">Transmembrane</keyword>
<keyword evidence="7" id="KW-1133">Transmembrane helix</keyword>
<evidence type="ECO:0000256" key="3">
    <source>
        <dbReference type="ARBA" id="ARBA00022777"/>
    </source>
</evidence>
<name>A0A4V2Y4B0_9ACTN</name>
<feature type="transmembrane region" description="Helical" evidence="7">
    <location>
        <begin position="445"/>
        <end position="468"/>
    </location>
</feature>
<organism evidence="9 10">
    <name type="scientific">Streptomyces hainanensis</name>
    <dbReference type="NCBI Taxonomy" id="402648"/>
    <lineage>
        <taxon>Bacteria</taxon>
        <taxon>Bacillati</taxon>
        <taxon>Actinomycetota</taxon>
        <taxon>Actinomycetes</taxon>
        <taxon>Kitasatosporales</taxon>
        <taxon>Streptomycetaceae</taxon>
        <taxon>Streptomyces</taxon>
    </lineage>
</organism>
<keyword evidence="4 5" id="KW-0067">ATP-binding</keyword>
<feature type="transmembrane region" description="Helical" evidence="7">
    <location>
        <begin position="378"/>
        <end position="401"/>
    </location>
</feature>
<evidence type="ECO:0000256" key="6">
    <source>
        <dbReference type="SAM" id="MobiDB-lite"/>
    </source>
</evidence>
<evidence type="ECO:0000313" key="9">
    <source>
        <dbReference type="EMBL" id="TDC79695.1"/>
    </source>
</evidence>
<evidence type="ECO:0000313" key="10">
    <source>
        <dbReference type="Proteomes" id="UP000295345"/>
    </source>
</evidence>
<dbReference type="RefSeq" id="WP_132815937.1">
    <property type="nucleotide sequence ID" value="NZ_SMKI01000012.1"/>
</dbReference>
<dbReference type="GO" id="GO:0004674">
    <property type="term" value="F:protein serine/threonine kinase activity"/>
    <property type="evidence" value="ECO:0007669"/>
    <property type="project" value="UniProtKB-KW"/>
</dbReference>
<feature type="region of interest" description="Disordered" evidence="6">
    <location>
        <begin position="311"/>
        <end position="339"/>
    </location>
</feature>
<dbReference type="SMART" id="SM00220">
    <property type="entry name" value="S_TKc"/>
    <property type="match status" value="1"/>
</dbReference>
<dbReference type="InterPro" id="IPR011009">
    <property type="entry name" value="Kinase-like_dom_sf"/>
</dbReference>
<dbReference type="Gene3D" id="3.30.200.20">
    <property type="entry name" value="Phosphorylase Kinase, domain 1"/>
    <property type="match status" value="1"/>
</dbReference>
<dbReference type="Gene3D" id="1.10.510.10">
    <property type="entry name" value="Transferase(Phosphotransferase) domain 1"/>
    <property type="match status" value="1"/>
</dbReference>
<dbReference type="OrthoDB" id="9762169at2"/>
<evidence type="ECO:0000256" key="2">
    <source>
        <dbReference type="ARBA" id="ARBA00022741"/>
    </source>
</evidence>
<keyword evidence="9" id="KW-0723">Serine/threonine-protein kinase</keyword>
<sequence length="492" mass="51099">MGLRHQVRPLQPQDPREVSGYPLRGRLGAGGMGTVYLSETRGGQPVAVKVVHAQLAEDPLFRRRFEQEVNAALRVRGRYLVPVLDSDTAGAVPWVATSYVPGPSLASAVATSGPLPPQTVLLLTAGIAHALTAIHDAGVVHRDLKPGNVLLAEDGPAVIDFGIARAADATSLTGTDVRVGTPAFMAPEQIEGGAPATPALDIFALGLTAYFAATGTHPFGEGAASSLLYRIVNGQPDISACPPGLRELIGPCLAKDPAARPTPSDIVETCRRLGETMGLASPLPSAGWFTAPYTTVSAVPTPPRVPPFVPPHVMSAPTPTPLTQYPTGTRRPSYPPATRHGSRAATSAITLALLSLPGLLYLAYLITEFQRFSAGPPVVVPVYLTLGVTEMIAFLIGALLLSQHAMVGRWMIVVAGGVVALQGAGSIPIFFFTGGDLAFEPPPSLPAYSVIFFVVMPLIAAPALAAAITAAHPSTGRWCLSVAGPAVPPGLR</sequence>
<evidence type="ECO:0000259" key="8">
    <source>
        <dbReference type="PROSITE" id="PS50011"/>
    </source>
</evidence>
<evidence type="ECO:0000256" key="1">
    <source>
        <dbReference type="ARBA" id="ARBA00022679"/>
    </source>
</evidence>
<feature type="region of interest" description="Disordered" evidence="6">
    <location>
        <begin position="1"/>
        <end position="20"/>
    </location>
</feature>
<dbReference type="GO" id="GO:0005524">
    <property type="term" value="F:ATP binding"/>
    <property type="evidence" value="ECO:0007669"/>
    <property type="project" value="UniProtKB-UniRule"/>
</dbReference>
<dbReference type="PANTHER" id="PTHR43289">
    <property type="entry name" value="MITOGEN-ACTIVATED PROTEIN KINASE KINASE KINASE 20-RELATED"/>
    <property type="match status" value="1"/>
</dbReference>
<feature type="transmembrane region" description="Helical" evidence="7">
    <location>
        <begin position="348"/>
        <end position="366"/>
    </location>
</feature>
<proteinExistence type="predicted"/>
<dbReference type="InterPro" id="IPR008271">
    <property type="entry name" value="Ser/Thr_kinase_AS"/>
</dbReference>
<dbReference type="InterPro" id="IPR000719">
    <property type="entry name" value="Prot_kinase_dom"/>
</dbReference>
<comment type="caution">
    <text evidence="9">The sequence shown here is derived from an EMBL/GenBank/DDBJ whole genome shotgun (WGS) entry which is preliminary data.</text>
</comment>
<keyword evidence="2 5" id="KW-0547">Nucleotide-binding</keyword>
<reference evidence="9 10" key="1">
    <citation type="submission" date="2019-03" db="EMBL/GenBank/DDBJ databases">
        <title>Draft genome sequences of novel Actinobacteria.</title>
        <authorList>
            <person name="Sahin N."/>
            <person name="Ay H."/>
            <person name="Saygin H."/>
        </authorList>
    </citation>
    <scope>NUCLEOTIDE SEQUENCE [LARGE SCALE GENOMIC DNA]</scope>
    <source>
        <strain evidence="9 10">DSM 41900</strain>
    </source>
</reference>
<feature type="transmembrane region" description="Helical" evidence="7">
    <location>
        <begin position="410"/>
        <end position="433"/>
    </location>
</feature>
<evidence type="ECO:0000256" key="4">
    <source>
        <dbReference type="ARBA" id="ARBA00022840"/>
    </source>
</evidence>
<keyword evidence="10" id="KW-1185">Reference proteome</keyword>
<dbReference type="AlphaFoldDB" id="A0A4V2Y4B0"/>
<accession>A0A4V2Y4B0</accession>
<dbReference type="EMBL" id="SMKI01000012">
    <property type="protein sequence ID" value="TDC79695.1"/>
    <property type="molecule type" value="Genomic_DNA"/>
</dbReference>
<dbReference type="PROSITE" id="PS00107">
    <property type="entry name" value="PROTEIN_KINASE_ATP"/>
    <property type="match status" value="1"/>
</dbReference>
<evidence type="ECO:0000256" key="5">
    <source>
        <dbReference type="PROSITE-ProRule" id="PRU10141"/>
    </source>
</evidence>
<dbReference type="PANTHER" id="PTHR43289:SF34">
    <property type="entry name" value="SERINE_THREONINE-PROTEIN KINASE YBDM-RELATED"/>
    <property type="match status" value="1"/>
</dbReference>